<evidence type="ECO:0000313" key="13">
    <source>
        <dbReference type="Proteomes" id="UP000503003"/>
    </source>
</evidence>
<name>A0A6G7CIZ5_9VIBR</name>
<accession>A0A6G7CIZ5</accession>
<dbReference type="Proteomes" id="UP000503003">
    <property type="component" value="Chromosome 1"/>
</dbReference>
<dbReference type="InterPro" id="IPR051613">
    <property type="entry name" value="ABC_transp_permease_HisMQ"/>
</dbReference>
<dbReference type="InterPro" id="IPR000515">
    <property type="entry name" value="MetI-like"/>
</dbReference>
<protein>
    <submittedName>
        <fullName evidence="12">ABC transporter permease subunit</fullName>
    </submittedName>
</protein>
<dbReference type="PROSITE" id="PS50928">
    <property type="entry name" value="ABC_TM1"/>
    <property type="match status" value="1"/>
</dbReference>
<evidence type="ECO:0000256" key="1">
    <source>
        <dbReference type="ARBA" id="ARBA00004429"/>
    </source>
</evidence>
<dbReference type="InterPro" id="IPR035906">
    <property type="entry name" value="MetI-like_sf"/>
</dbReference>
<keyword evidence="7" id="KW-0029">Amino-acid transport</keyword>
<comment type="subcellular location">
    <subcellularLocation>
        <location evidence="1">Cell inner membrane</location>
        <topology evidence="1">Multi-pass membrane protein</topology>
    </subcellularLocation>
    <subcellularLocation>
        <location evidence="10">Cell membrane</location>
        <topology evidence="10">Multi-pass membrane protein</topology>
    </subcellularLocation>
</comment>
<evidence type="ECO:0000256" key="8">
    <source>
        <dbReference type="ARBA" id="ARBA00022989"/>
    </source>
</evidence>
<dbReference type="InterPro" id="IPR010065">
    <property type="entry name" value="AA_ABC_transptr_permease_3TM"/>
</dbReference>
<evidence type="ECO:0000256" key="4">
    <source>
        <dbReference type="ARBA" id="ARBA00022475"/>
    </source>
</evidence>
<dbReference type="NCBIfam" id="TIGR01726">
    <property type="entry name" value="HEQRo_perm_3TM"/>
    <property type="match status" value="1"/>
</dbReference>
<keyword evidence="9 10" id="KW-0472">Membrane</keyword>
<dbReference type="SUPFAM" id="SSF161098">
    <property type="entry name" value="MetI-like"/>
    <property type="match status" value="1"/>
</dbReference>
<evidence type="ECO:0000256" key="3">
    <source>
        <dbReference type="ARBA" id="ARBA00022448"/>
    </source>
</evidence>
<evidence type="ECO:0000256" key="7">
    <source>
        <dbReference type="ARBA" id="ARBA00022970"/>
    </source>
</evidence>
<evidence type="ECO:0000256" key="9">
    <source>
        <dbReference type="ARBA" id="ARBA00023136"/>
    </source>
</evidence>
<evidence type="ECO:0000256" key="2">
    <source>
        <dbReference type="ARBA" id="ARBA00010072"/>
    </source>
</evidence>
<feature type="transmembrane region" description="Helical" evidence="10">
    <location>
        <begin position="200"/>
        <end position="225"/>
    </location>
</feature>
<keyword evidence="5" id="KW-0997">Cell inner membrane</keyword>
<evidence type="ECO:0000313" key="12">
    <source>
        <dbReference type="EMBL" id="QIH42016.1"/>
    </source>
</evidence>
<dbReference type="CDD" id="cd06261">
    <property type="entry name" value="TM_PBP2"/>
    <property type="match status" value="1"/>
</dbReference>
<feature type="transmembrane region" description="Helical" evidence="10">
    <location>
        <begin position="25"/>
        <end position="47"/>
    </location>
</feature>
<feature type="transmembrane region" description="Helical" evidence="10">
    <location>
        <begin position="147"/>
        <end position="169"/>
    </location>
</feature>
<reference evidence="12 13" key="1">
    <citation type="submission" date="2020-02" db="EMBL/GenBank/DDBJ databases">
        <title>A complete genome of a marine bacterium Vibrio sp. ZWAL4003 isolated from the mangrove sediment with the ability to degrade polysaccharides.</title>
        <authorList>
            <person name="Wu J."/>
            <person name="Qu W."/>
            <person name="Zeng R."/>
        </authorList>
    </citation>
    <scope>NUCLEOTIDE SEQUENCE [LARGE SCALE GENOMIC DNA]</scope>
    <source>
        <strain evidence="12 13">ZWAL4003</strain>
    </source>
</reference>
<evidence type="ECO:0000256" key="5">
    <source>
        <dbReference type="ARBA" id="ARBA00022519"/>
    </source>
</evidence>
<comment type="similarity">
    <text evidence="2">Belongs to the binding-protein-dependent transport system permease family. HisMQ subfamily.</text>
</comment>
<organism evidence="12 13">
    <name type="scientific">Vibrio ziniensis</name>
    <dbReference type="NCBI Taxonomy" id="2711221"/>
    <lineage>
        <taxon>Bacteria</taxon>
        <taxon>Pseudomonadati</taxon>
        <taxon>Pseudomonadota</taxon>
        <taxon>Gammaproteobacteria</taxon>
        <taxon>Vibrionales</taxon>
        <taxon>Vibrionaceae</taxon>
        <taxon>Vibrio</taxon>
    </lineage>
</organism>
<keyword evidence="13" id="KW-1185">Reference proteome</keyword>
<dbReference type="GO" id="GO:0022857">
    <property type="term" value="F:transmembrane transporter activity"/>
    <property type="evidence" value="ECO:0007669"/>
    <property type="project" value="InterPro"/>
</dbReference>
<feature type="transmembrane region" description="Helical" evidence="10">
    <location>
        <begin position="101"/>
        <end position="118"/>
    </location>
</feature>
<evidence type="ECO:0000256" key="10">
    <source>
        <dbReference type="RuleBase" id="RU363032"/>
    </source>
</evidence>
<feature type="domain" description="ABC transmembrane type-1" evidence="11">
    <location>
        <begin position="23"/>
        <end position="222"/>
    </location>
</feature>
<dbReference type="PANTHER" id="PTHR30133">
    <property type="entry name" value="CATIONIC AMINO ACID TRANSPORTER, MEMBRANE COMPONENT"/>
    <property type="match status" value="1"/>
</dbReference>
<dbReference type="RefSeq" id="WP_165311595.1">
    <property type="nucleotide sequence ID" value="NZ_CP049331.1"/>
</dbReference>
<evidence type="ECO:0000256" key="6">
    <source>
        <dbReference type="ARBA" id="ARBA00022692"/>
    </source>
</evidence>
<keyword evidence="8 10" id="KW-1133">Transmembrane helix</keyword>
<dbReference type="Pfam" id="PF00528">
    <property type="entry name" value="BPD_transp_1"/>
    <property type="match status" value="1"/>
</dbReference>
<keyword evidence="4" id="KW-1003">Cell membrane</keyword>
<sequence length="236" mass="25200">MKDVFQLIGFGENGWGNALLEGAVVTMQISVGAFLVGIIIGLLTAIAKLQGSPAVNTVAKGYTTVCRAVPELLLIIVLFYGGSTLINYFASALGFGDIEIAGMPVAIVVLGLVQGAYASEIFRGAIQSVNVGQVEAGHAYGMSGKKLFFRVTLPMMAPNALAGLSNLWVNLIKDSALISVVGTNELLYTAKQAGGSTREYLVFFLAAAVIYYLITLASSFLLRLLEQHLRRWQPKH</sequence>
<evidence type="ECO:0000259" key="11">
    <source>
        <dbReference type="PROSITE" id="PS50928"/>
    </source>
</evidence>
<dbReference type="EMBL" id="CP049331">
    <property type="protein sequence ID" value="QIH42016.1"/>
    <property type="molecule type" value="Genomic_DNA"/>
</dbReference>
<feature type="transmembrane region" description="Helical" evidence="10">
    <location>
        <begin position="68"/>
        <end position="89"/>
    </location>
</feature>
<gene>
    <name evidence="12" type="ORF">G5S32_08430</name>
</gene>
<proteinExistence type="inferred from homology"/>
<dbReference type="Gene3D" id="1.10.3720.10">
    <property type="entry name" value="MetI-like"/>
    <property type="match status" value="1"/>
</dbReference>
<dbReference type="AlphaFoldDB" id="A0A6G7CIZ5"/>
<dbReference type="KEGG" id="vzi:G5S32_08430"/>
<dbReference type="GO" id="GO:0043190">
    <property type="term" value="C:ATP-binding cassette (ABC) transporter complex"/>
    <property type="evidence" value="ECO:0007669"/>
    <property type="project" value="InterPro"/>
</dbReference>
<dbReference type="GO" id="GO:0006865">
    <property type="term" value="P:amino acid transport"/>
    <property type="evidence" value="ECO:0007669"/>
    <property type="project" value="UniProtKB-KW"/>
</dbReference>
<keyword evidence="3 10" id="KW-0813">Transport</keyword>
<keyword evidence="6 10" id="KW-0812">Transmembrane</keyword>